<keyword evidence="3 6" id="KW-1133">Transmembrane helix</keyword>
<dbReference type="InterPro" id="IPR011701">
    <property type="entry name" value="MFS"/>
</dbReference>
<feature type="transmembrane region" description="Helical" evidence="6">
    <location>
        <begin position="271"/>
        <end position="293"/>
    </location>
</feature>
<gene>
    <name evidence="8" type="ORF">MPC4_200036</name>
</gene>
<feature type="transmembrane region" description="Helical" evidence="6">
    <location>
        <begin position="238"/>
        <end position="259"/>
    </location>
</feature>
<keyword evidence="9" id="KW-1185">Reference proteome</keyword>
<dbReference type="EMBL" id="CABFMQ020000077">
    <property type="protein sequence ID" value="VTZ50154.1"/>
    <property type="molecule type" value="Genomic_DNA"/>
</dbReference>
<evidence type="ECO:0000256" key="6">
    <source>
        <dbReference type="SAM" id="Phobius"/>
    </source>
</evidence>
<feature type="transmembrane region" description="Helical" evidence="6">
    <location>
        <begin position="99"/>
        <end position="122"/>
    </location>
</feature>
<keyword evidence="2 6" id="KW-0812">Transmembrane</keyword>
<dbReference type="AlphaFoldDB" id="A0A8B6M5N4"/>
<feature type="transmembrane region" description="Helical" evidence="6">
    <location>
        <begin position="363"/>
        <end position="386"/>
    </location>
</feature>
<accession>A0A8B6M5N4</accession>
<feature type="domain" description="Major facilitator superfamily (MFS) profile" evidence="7">
    <location>
        <begin position="1"/>
        <end position="418"/>
    </location>
</feature>
<comment type="subcellular location">
    <subcellularLocation>
        <location evidence="1">Membrane</location>
        <topology evidence="1">Multi-pass membrane protein</topology>
    </subcellularLocation>
</comment>
<proteinExistence type="predicted"/>
<dbReference type="GO" id="GO:0016020">
    <property type="term" value="C:membrane"/>
    <property type="evidence" value="ECO:0007669"/>
    <property type="project" value="UniProtKB-SubCell"/>
</dbReference>
<dbReference type="SUPFAM" id="SSF103473">
    <property type="entry name" value="MFS general substrate transporter"/>
    <property type="match status" value="1"/>
</dbReference>
<dbReference type="PROSITE" id="PS50850">
    <property type="entry name" value="MFS"/>
    <property type="match status" value="1"/>
</dbReference>
<comment type="caution">
    <text evidence="8">The sequence shown here is derived from an EMBL/GenBank/DDBJ whole genome shotgun (WGS) entry which is preliminary data.</text>
</comment>
<dbReference type="GO" id="GO:0022857">
    <property type="term" value="F:transmembrane transporter activity"/>
    <property type="evidence" value="ECO:0007669"/>
    <property type="project" value="InterPro"/>
</dbReference>
<dbReference type="PROSITE" id="PS00216">
    <property type="entry name" value="SUGAR_TRANSPORT_1"/>
    <property type="match status" value="1"/>
</dbReference>
<feature type="compositionally biased region" description="Basic and acidic residues" evidence="5">
    <location>
        <begin position="1"/>
        <end position="11"/>
    </location>
</feature>
<dbReference type="PANTHER" id="PTHR23539:SF1">
    <property type="entry name" value="MAJOR FACILITATOR SUPERFAMILY (MFS) PROFILE DOMAIN-CONTAINING PROTEIN"/>
    <property type="match status" value="1"/>
</dbReference>
<evidence type="ECO:0000256" key="2">
    <source>
        <dbReference type="ARBA" id="ARBA00022692"/>
    </source>
</evidence>
<evidence type="ECO:0000259" key="7">
    <source>
        <dbReference type="PROSITE" id="PS50850"/>
    </source>
</evidence>
<reference evidence="8 9" key="1">
    <citation type="submission" date="2019-05" db="EMBL/GenBank/DDBJ databases">
        <authorList>
            <person name="Farhan Ul Haque M."/>
        </authorList>
    </citation>
    <scope>NUCLEOTIDE SEQUENCE [LARGE SCALE GENOMIC DNA]</scope>
    <source>
        <strain evidence="8">2</strain>
    </source>
</reference>
<keyword evidence="4 6" id="KW-0472">Membrane</keyword>
<name>A0A8B6M5N4_METTU</name>
<dbReference type="Pfam" id="PF07690">
    <property type="entry name" value="MFS_1"/>
    <property type="match status" value="1"/>
</dbReference>
<feature type="transmembrane region" description="Helical" evidence="6">
    <location>
        <begin position="159"/>
        <end position="180"/>
    </location>
</feature>
<feature type="transmembrane region" description="Helical" evidence="6">
    <location>
        <begin position="186"/>
        <end position="203"/>
    </location>
</feature>
<sequence length="424" mass="43523">MQNDARGDHVTSSENAAIAHKTPRPSRASRRGLDGFVFFTADVQTGFGAFVAVYLTAEKWTQVDIGLILTIGSLVGLASQIPGGAAVDATRSIRRTAATAIIAIGAGALALAAWPIFAVVLASRIAQAVASSVLAPAMAAISLGLVGRHAIGERLGRNASFASLGTGLAAAGMGACGYYLSNRAVFFVAAAMVVPALISLFQIRPDEINPDRAHGGRPRSGSADIISGLRSLLADRSLVIFAGCAMLFQFANAAMLPLAASMLTLRSSQAATILVATAIVVPQFIVAALSPWVGRKAEQWGRRPLLILGFGALAVRGAFFVVVIDPHLLVAVQLLDGISAAVLGVLTPLTIADVTRGTGHFNLAQGMVGCAVGVGAAISTTLIGYLSDHFGSHTAFLTMAGIAAGGFAVVWLSMPETRPNTSEG</sequence>
<evidence type="ECO:0000313" key="9">
    <source>
        <dbReference type="Proteomes" id="UP000485880"/>
    </source>
</evidence>
<feature type="transmembrane region" description="Helical" evidence="6">
    <location>
        <begin position="128"/>
        <end position="147"/>
    </location>
</feature>
<evidence type="ECO:0000256" key="1">
    <source>
        <dbReference type="ARBA" id="ARBA00004141"/>
    </source>
</evidence>
<dbReference type="RefSeq" id="WP_174512300.1">
    <property type="nucleotide sequence ID" value="NZ_CABFMQ020000077.1"/>
</dbReference>
<evidence type="ECO:0000256" key="4">
    <source>
        <dbReference type="ARBA" id="ARBA00023136"/>
    </source>
</evidence>
<feature type="transmembrane region" description="Helical" evidence="6">
    <location>
        <begin position="392"/>
        <end position="412"/>
    </location>
</feature>
<dbReference type="Proteomes" id="UP000485880">
    <property type="component" value="Unassembled WGS sequence"/>
</dbReference>
<dbReference type="PANTHER" id="PTHR23539">
    <property type="entry name" value="MFS TRANSPORTER"/>
    <property type="match status" value="1"/>
</dbReference>
<feature type="transmembrane region" description="Helical" evidence="6">
    <location>
        <begin position="330"/>
        <end position="351"/>
    </location>
</feature>
<feature type="transmembrane region" description="Helical" evidence="6">
    <location>
        <begin position="305"/>
        <end position="324"/>
    </location>
</feature>
<evidence type="ECO:0000313" key="8">
    <source>
        <dbReference type="EMBL" id="VTZ50154.1"/>
    </source>
</evidence>
<evidence type="ECO:0000256" key="5">
    <source>
        <dbReference type="SAM" id="MobiDB-lite"/>
    </source>
</evidence>
<dbReference type="InterPro" id="IPR036259">
    <property type="entry name" value="MFS_trans_sf"/>
</dbReference>
<dbReference type="InterPro" id="IPR020846">
    <property type="entry name" value="MFS_dom"/>
</dbReference>
<feature type="transmembrane region" description="Helical" evidence="6">
    <location>
        <begin position="67"/>
        <end position="87"/>
    </location>
</feature>
<evidence type="ECO:0000256" key="3">
    <source>
        <dbReference type="ARBA" id="ARBA00022989"/>
    </source>
</evidence>
<feature type="transmembrane region" description="Helical" evidence="6">
    <location>
        <begin position="36"/>
        <end position="55"/>
    </location>
</feature>
<protein>
    <submittedName>
        <fullName evidence="8">ABC transporter permease</fullName>
    </submittedName>
</protein>
<organism evidence="8 9">
    <name type="scientific">Methylocella tundrae</name>
    <dbReference type="NCBI Taxonomy" id="227605"/>
    <lineage>
        <taxon>Bacteria</taxon>
        <taxon>Pseudomonadati</taxon>
        <taxon>Pseudomonadota</taxon>
        <taxon>Alphaproteobacteria</taxon>
        <taxon>Hyphomicrobiales</taxon>
        <taxon>Beijerinckiaceae</taxon>
        <taxon>Methylocella</taxon>
    </lineage>
</organism>
<dbReference type="Gene3D" id="1.20.1250.20">
    <property type="entry name" value="MFS general substrate transporter like domains"/>
    <property type="match status" value="2"/>
</dbReference>
<feature type="region of interest" description="Disordered" evidence="5">
    <location>
        <begin position="1"/>
        <end position="28"/>
    </location>
</feature>
<dbReference type="InterPro" id="IPR005829">
    <property type="entry name" value="Sugar_transporter_CS"/>
</dbReference>